<dbReference type="SMART" id="SM00529">
    <property type="entry name" value="HTH_DTXR"/>
    <property type="match status" value="1"/>
</dbReference>
<sequence length="238" mass="26831">MDFRSRRAVAERRRLTGTEAATTALEDYLVTIYKLEETLGAARTTLIAKELGVKPATVSKILTKLEAEGYVVREKYRGARLTGLGRRIAERIIWKHRVIERFLHDYVGLDPLRAHRYAHMMEHLPDEIIDRIYERLGRPGTCPMGNPIPGAKVPEEIRRAVPLSSLQSGACGKIVRITMAVHEWGRRLIEQGIFIGRRVCVIYAGQSHLIVDVEGIGEREVPVMHACLVYVLPENSAS</sequence>
<dbReference type="PROSITE" id="PS50944">
    <property type="entry name" value="HTH_DTXR"/>
    <property type="match status" value="1"/>
</dbReference>
<dbReference type="PANTHER" id="PTHR33238:SF7">
    <property type="entry name" value="IRON-DEPENDENT TRANSCRIPTIONAL REGULATOR"/>
    <property type="match status" value="1"/>
</dbReference>
<keyword evidence="3" id="KW-0238">DNA-binding</keyword>
<keyword evidence="7" id="KW-1185">Reference proteome</keyword>
<dbReference type="Proteomes" id="UP000002593">
    <property type="component" value="Chromosome"/>
</dbReference>
<dbReference type="GO" id="GO:0046914">
    <property type="term" value="F:transition metal ion binding"/>
    <property type="evidence" value="ECO:0007669"/>
    <property type="project" value="InterPro"/>
</dbReference>
<keyword evidence="4" id="KW-0804">Transcription</keyword>
<evidence type="ECO:0000256" key="1">
    <source>
        <dbReference type="ARBA" id="ARBA00007871"/>
    </source>
</evidence>
<dbReference type="SUPFAM" id="SSF46785">
    <property type="entry name" value="Winged helix' DNA-binding domain"/>
    <property type="match status" value="1"/>
</dbReference>
<dbReference type="InterPro" id="IPR001367">
    <property type="entry name" value="Fe_dep_repressor"/>
</dbReference>
<protein>
    <submittedName>
        <fullName evidence="6">Iron dependent repressor</fullName>
    </submittedName>
</protein>
<dbReference type="STRING" id="415426.Hbut_0163"/>
<dbReference type="HOGENOM" id="CLU_069532_0_1_2"/>
<name>A2BJ74_HYPBU</name>
<dbReference type="InterPro" id="IPR050536">
    <property type="entry name" value="DtxR_MntR_Metal-Reg"/>
</dbReference>
<evidence type="ECO:0000256" key="3">
    <source>
        <dbReference type="ARBA" id="ARBA00023125"/>
    </source>
</evidence>
<dbReference type="EMBL" id="CP000493">
    <property type="protein sequence ID" value="ABM80035.1"/>
    <property type="molecule type" value="Genomic_DNA"/>
</dbReference>
<dbReference type="Pfam" id="PF01325">
    <property type="entry name" value="Fe_dep_repress"/>
    <property type="match status" value="1"/>
</dbReference>
<evidence type="ECO:0000313" key="6">
    <source>
        <dbReference type="EMBL" id="ABM80035.1"/>
    </source>
</evidence>
<gene>
    <name evidence="6" type="ordered locus">Hbut_0163</name>
</gene>
<evidence type="ECO:0000256" key="2">
    <source>
        <dbReference type="ARBA" id="ARBA00023015"/>
    </source>
</evidence>
<dbReference type="PANTHER" id="PTHR33238">
    <property type="entry name" value="IRON (METAL) DEPENDENT REPRESSOR, DTXR FAMILY"/>
    <property type="match status" value="1"/>
</dbReference>
<dbReference type="AlphaFoldDB" id="A2BJ74"/>
<dbReference type="InterPro" id="IPR007167">
    <property type="entry name" value="Fe-transptr_FeoA-like"/>
</dbReference>
<keyword evidence="2" id="KW-0805">Transcription regulation</keyword>
<dbReference type="Pfam" id="PF02742">
    <property type="entry name" value="Fe_dep_repr_C"/>
    <property type="match status" value="1"/>
</dbReference>
<dbReference type="Pfam" id="PF04023">
    <property type="entry name" value="FeoA"/>
    <property type="match status" value="1"/>
</dbReference>
<dbReference type="GO" id="GO:0003700">
    <property type="term" value="F:DNA-binding transcription factor activity"/>
    <property type="evidence" value="ECO:0007669"/>
    <property type="project" value="InterPro"/>
</dbReference>
<evidence type="ECO:0000259" key="5">
    <source>
        <dbReference type="PROSITE" id="PS50944"/>
    </source>
</evidence>
<dbReference type="InterPro" id="IPR022687">
    <property type="entry name" value="HTH_DTXR"/>
</dbReference>
<dbReference type="EnsemblBacteria" id="ABM80035">
    <property type="protein sequence ID" value="ABM80035"/>
    <property type="gene ID" value="Hbut_0163"/>
</dbReference>
<organism evidence="6 7">
    <name type="scientific">Hyperthermus butylicus (strain DSM 5456 / JCM 9403 / PLM1-5)</name>
    <dbReference type="NCBI Taxonomy" id="415426"/>
    <lineage>
        <taxon>Archaea</taxon>
        <taxon>Thermoproteota</taxon>
        <taxon>Thermoprotei</taxon>
        <taxon>Desulfurococcales</taxon>
        <taxon>Pyrodictiaceae</taxon>
        <taxon>Hyperthermus</taxon>
    </lineage>
</organism>
<evidence type="ECO:0000313" key="7">
    <source>
        <dbReference type="Proteomes" id="UP000002593"/>
    </source>
</evidence>
<reference evidence="6 7" key="1">
    <citation type="journal article" date="2007" name="Archaea">
        <title>The genome of Hyperthermus butylicus: a sulfur-reducing, peptide fermenting, neutrophilic Crenarchaeote growing up to 108 degrees C.</title>
        <authorList>
            <person name="Brugger K."/>
            <person name="Chen L."/>
            <person name="Stark M."/>
            <person name="Zibat A."/>
            <person name="Redder P."/>
            <person name="Ruepp A."/>
            <person name="Awayez M."/>
            <person name="She Q."/>
            <person name="Garrett R.A."/>
            <person name="Klenk H.P."/>
        </authorList>
    </citation>
    <scope>NUCLEOTIDE SEQUENCE [LARGE SCALE GENOMIC DNA]</scope>
    <source>
        <strain evidence="7">DSM 5456 / JCM 9403 / PLM1-5</strain>
    </source>
</reference>
<dbReference type="GO" id="GO:0003677">
    <property type="term" value="F:DNA binding"/>
    <property type="evidence" value="ECO:0007669"/>
    <property type="project" value="UniProtKB-KW"/>
</dbReference>
<dbReference type="RefSeq" id="WP_011821352.1">
    <property type="nucleotide sequence ID" value="NC_008818.1"/>
</dbReference>
<dbReference type="GeneID" id="4782086"/>
<dbReference type="Gene3D" id="1.10.10.10">
    <property type="entry name" value="Winged helix-like DNA-binding domain superfamily/Winged helix DNA-binding domain"/>
    <property type="match status" value="1"/>
</dbReference>
<comment type="similarity">
    <text evidence="1">Belongs to the DtxR/MntR family.</text>
</comment>
<feature type="domain" description="HTH dtxR-type" evidence="5">
    <location>
        <begin position="21"/>
        <end position="82"/>
    </location>
</feature>
<dbReference type="SMART" id="SM00899">
    <property type="entry name" value="FeoA"/>
    <property type="match status" value="1"/>
</dbReference>
<dbReference type="InterPro" id="IPR036421">
    <property type="entry name" value="Fe_dep_repressor_sf"/>
</dbReference>
<dbReference type="InterPro" id="IPR036390">
    <property type="entry name" value="WH_DNA-bd_sf"/>
</dbReference>
<dbReference type="InterPro" id="IPR022689">
    <property type="entry name" value="Iron_dep_repressor"/>
</dbReference>
<dbReference type="SUPFAM" id="SSF47979">
    <property type="entry name" value="Iron-dependent repressor protein, dimerization domain"/>
    <property type="match status" value="1"/>
</dbReference>
<dbReference type="GO" id="GO:0046983">
    <property type="term" value="F:protein dimerization activity"/>
    <property type="evidence" value="ECO:0007669"/>
    <property type="project" value="InterPro"/>
</dbReference>
<dbReference type="KEGG" id="hbu:Hbut_0163"/>
<evidence type="ECO:0000256" key="4">
    <source>
        <dbReference type="ARBA" id="ARBA00023163"/>
    </source>
</evidence>
<proteinExistence type="inferred from homology"/>
<dbReference type="eggNOG" id="arCOG02099">
    <property type="taxonomic scope" value="Archaea"/>
</dbReference>
<dbReference type="Gene3D" id="1.10.60.10">
    <property type="entry name" value="Iron dependent repressor, metal binding and dimerisation domain"/>
    <property type="match status" value="1"/>
</dbReference>
<dbReference type="InterPro" id="IPR036388">
    <property type="entry name" value="WH-like_DNA-bd_sf"/>
</dbReference>
<accession>A2BJ74</accession>